<proteinExistence type="inferred from homology"/>
<dbReference type="SUPFAM" id="SSF54373">
    <property type="entry name" value="FAD-linked reductases, C-terminal domain"/>
    <property type="match status" value="1"/>
</dbReference>
<feature type="domain" description="Amine oxidase" evidence="2">
    <location>
        <begin position="97"/>
        <end position="340"/>
    </location>
</feature>
<sequence>MSKTPLVIVGGGLSGLYLAYRLAQQGRDFLLIEARNRLGGRIKTSSSHDLGPTWFWPGQRHMMELVQELDLQIFEQQNTGDILYEDPNVFSERLSGHQYQTTSYRIQNGISSLIDRLQALTPSPNIALNHKVISVENQTDTIEITAQSNGEIRNLTCENVVFALPPRLIENTIQFVPDLSAGIRNDMRAIPTWMAGHAKALIRYQCPFWKDHNLSGQAFSRIGPMMEIHDASSYDHNYALFGFLGGSGIQRKELGETQLKGLIEEQIQRLFGNETPQPLEIIIKDWSQDPLTATAKDMEPLQTHHHYQFPESLKNIWDGRMNFIGTEVASSEGGYLEGALIATEDILVKIYRK</sequence>
<evidence type="ECO:0000256" key="1">
    <source>
        <dbReference type="ARBA" id="ARBA00005995"/>
    </source>
</evidence>
<dbReference type="RefSeq" id="WP_047763753.1">
    <property type="nucleotide sequence ID" value="NZ_LAQL01000005.1"/>
</dbReference>
<dbReference type="GO" id="GO:0016491">
    <property type="term" value="F:oxidoreductase activity"/>
    <property type="evidence" value="ECO:0007669"/>
    <property type="project" value="InterPro"/>
</dbReference>
<dbReference type="Gene3D" id="3.90.660.20">
    <property type="entry name" value="Protoporphyrinogen oxidase, mitochondrial, domain 2"/>
    <property type="match status" value="1"/>
</dbReference>
<dbReference type="InterPro" id="IPR050703">
    <property type="entry name" value="Flavin_MAO"/>
</dbReference>
<comment type="similarity">
    <text evidence="1">Belongs to the flavin monoamine oxidase family.</text>
</comment>
<gene>
    <name evidence="3" type="ORF">WH96_08610</name>
</gene>
<reference evidence="3 4" key="1">
    <citation type="submission" date="2015-03" db="EMBL/GenBank/DDBJ databases">
        <title>Genome Sequence of Kiloniella spongiae MEBiC09566, isolated from a marine sponge.</title>
        <authorList>
            <person name="Shao Z."/>
            <person name="Wang L."/>
            <person name="Li X."/>
        </authorList>
    </citation>
    <scope>NUCLEOTIDE SEQUENCE [LARGE SCALE GENOMIC DNA]</scope>
    <source>
        <strain evidence="3 4">MEBiC09566</strain>
    </source>
</reference>
<organism evidence="3 4">
    <name type="scientific">Kiloniella spongiae</name>
    <dbReference type="NCBI Taxonomy" id="1489064"/>
    <lineage>
        <taxon>Bacteria</taxon>
        <taxon>Pseudomonadati</taxon>
        <taxon>Pseudomonadota</taxon>
        <taxon>Alphaproteobacteria</taxon>
        <taxon>Rhodospirillales</taxon>
        <taxon>Kiloniellaceae</taxon>
        <taxon>Kiloniella</taxon>
    </lineage>
</organism>
<dbReference type="Gene3D" id="3.50.50.60">
    <property type="entry name" value="FAD/NAD(P)-binding domain"/>
    <property type="match status" value="2"/>
</dbReference>
<evidence type="ECO:0000313" key="4">
    <source>
        <dbReference type="Proteomes" id="UP000035444"/>
    </source>
</evidence>
<dbReference type="InterPro" id="IPR036188">
    <property type="entry name" value="FAD/NAD-bd_sf"/>
</dbReference>
<comment type="caution">
    <text evidence="3">The sequence shown here is derived from an EMBL/GenBank/DDBJ whole genome shotgun (WGS) entry which is preliminary data.</text>
</comment>
<dbReference type="PANTHER" id="PTHR43563">
    <property type="entry name" value="AMINE OXIDASE"/>
    <property type="match status" value="1"/>
</dbReference>
<dbReference type="SUPFAM" id="SSF51905">
    <property type="entry name" value="FAD/NAD(P)-binding domain"/>
    <property type="match status" value="1"/>
</dbReference>
<evidence type="ECO:0000259" key="2">
    <source>
        <dbReference type="Pfam" id="PF01593"/>
    </source>
</evidence>
<dbReference type="Pfam" id="PF13450">
    <property type="entry name" value="NAD_binding_8"/>
    <property type="match status" value="1"/>
</dbReference>
<dbReference type="InterPro" id="IPR002937">
    <property type="entry name" value="Amino_oxidase"/>
</dbReference>
<dbReference type="EMBL" id="LAQL01000005">
    <property type="protein sequence ID" value="KLN61204.1"/>
    <property type="molecule type" value="Genomic_DNA"/>
</dbReference>
<dbReference type="OrthoDB" id="337830at2"/>
<evidence type="ECO:0000313" key="3">
    <source>
        <dbReference type="EMBL" id="KLN61204.1"/>
    </source>
</evidence>
<dbReference type="Pfam" id="PF01593">
    <property type="entry name" value="Amino_oxidase"/>
    <property type="match status" value="1"/>
</dbReference>
<dbReference type="Proteomes" id="UP000035444">
    <property type="component" value="Unassembled WGS sequence"/>
</dbReference>
<dbReference type="PANTHER" id="PTHR43563:SF14">
    <property type="entry name" value="AMINE OXIDASE"/>
    <property type="match status" value="1"/>
</dbReference>
<protein>
    <recommendedName>
        <fullName evidence="2">Amine oxidase domain-containing protein</fullName>
    </recommendedName>
</protein>
<accession>A0A0H2MF80</accession>
<keyword evidence="4" id="KW-1185">Reference proteome</keyword>
<name>A0A0H2MF80_9PROT</name>
<dbReference type="AlphaFoldDB" id="A0A0H2MF80"/>
<dbReference type="STRING" id="1489064.WH96_08610"/>